<dbReference type="Proteomes" id="UP000006727">
    <property type="component" value="Chromosome 26"/>
</dbReference>
<dbReference type="Gramene" id="Pp3c26_670V3.3">
    <property type="protein sequence ID" value="Pp3c26_670V3.3"/>
    <property type="gene ID" value="Pp3c26_670"/>
</dbReference>
<comment type="subcellular location">
    <subcellularLocation>
        <location evidence="1">Membrane</location>
        <topology evidence="1">Single-pass type II membrane protein</topology>
    </subcellularLocation>
</comment>
<dbReference type="OrthoDB" id="2019572at2759"/>
<dbReference type="GeneID" id="112278169"/>
<dbReference type="PANTHER" id="PTHR45719:SF3">
    <property type="entry name" value="BETA-GLUCURONOSYLTRANSFERASE GLCAT14A"/>
    <property type="match status" value="1"/>
</dbReference>
<reference evidence="6 8" key="2">
    <citation type="journal article" date="2018" name="Plant J.">
        <title>The Physcomitrella patens chromosome-scale assembly reveals moss genome structure and evolution.</title>
        <authorList>
            <person name="Lang D."/>
            <person name="Ullrich K.K."/>
            <person name="Murat F."/>
            <person name="Fuchs J."/>
            <person name="Jenkins J."/>
            <person name="Haas F.B."/>
            <person name="Piednoel M."/>
            <person name="Gundlach H."/>
            <person name="Van Bel M."/>
            <person name="Meyberg R."/>
            <person name="Vives C."/>
            <person name="Morata J."/>
            <person name="Symeonidi A."/>
            <person name="Hiss M."/>
            <person name="Muchero W."/>
            <person name="Kamisugi Y."/>
            <person name="Saleh O."/>
            <person name="Blanc G."/>
            <person name="Decker E.L."/>
            <person name="van Gessel N."/>
            <person name="Grimwood J."/>
            <person name="Hayes R.D."/>
            <person name="Graham S.W."/>
            <person name="Gunter L.E."/>
            <person name="McDaniel S.F."/>
            <person name="Hoernstein S.N.W."/>
            <person name="Larsson A."/>
            <person name="Li F.W."/>
            <person name="Perroud P.F."/>
            <person name="Phillips J."/>
            <person name="Ranjan P."/>
            <person name="Rokshar D.S."/>
            <person name="Rothfels C.J."/>
            <person name="Schneider L."/>
            <person name="Shu S."/>
            <person name="Stevenson D.W."/>
            <person name="Thummler F."/>
            <person name="Tillich M."/>
            <person name="Villarreal Aguilar J.C."/>
            <person name="Widiez T."/>
            <person name="Wong G.K."/>
            <person name="Wymore A."/>
            <person name="Zhang Y."/>
            <person name="Zimmer A.D."/>
            <person name="Quatrano R.S."/>
            <person name="Mayer K.F.X."/>
            <person name="Goodstein D."/>
            <person name="Casacuberta J.M."/>
            <person name="Vandepoele K."/>
            <person name="Reski R."/>
            <person name="Cuming A.C."/>
            <person name="Tuskan G.A."/>
            <person name="Maumus F."/>
            <person name="Salse J."/>
            <person name="Schmutz J."/>
            <person name="Rensing S.A."/>
        </authorList>
    </citation>
    <scope>NUCLEOTIDE SEQUENCE [LARGE SCALE GENOMIC DNA]</scope>
    <source>
        <strain evidence="7 8">cv. Gransden 2004</strain>
    </source>
</reference>
<name>A0A2K1IBD7_PHYPA</name>
<dbReference type="AlphaFoldDB" id="A0A2K1IBD7"/>
<protein>
    <submittedName>
        <fullName evidence="6 7">Uncharacterized protein</fullName>
    </submittedName>
</protein>
<dbReference type="Pfam" id="PF02485">
    <property type="entry name" value="Branch"/>
    <property type="match status" value="1"/>
</dbReference>
<dbReference type="EMBL" id="ABEU02000026">
    <property type="protein sequence ID" value="PNR26574.1"/>
    <property type="molecule type" value="Genomic_DNA"/>
</dbReference>
<dbReference type="PANTHER" id="PTHR45719">
    <property type="entry name" value="GLYCOSYLTRANSFERASE"/>
    <property type="match status" value="1"/>
</dbReference>
<keyword evidence="8" id="KW-1185">Reference proteome</keyword>
<evidence type="ECO:0000256" key="2">
    <source>
        <dbReference type="ARBA" id="ARBA00022676"/>
    </source>
</evidence>
<dbReference type="EnsemblPlants" id="Pp3c26_670V3.1">
    <property type="protein sequence ID" value="Pp3c26_670V3.1"/>
    <property type="gene ID" value="Pp3c26_670"/>
</dbReference>
<proteinExistence type="predicted"/>
<dbReference type="PaxDb" id="3218-PP1S149_88V6.1"/>
<dbReference type="GO" id="GO:0016020">
    <property type="term" value="C:membrane"/>
    <property type="evidence" value="ECO:0007669"/>
    <property type="project" value="UniProtKB-SubCell"/>
</dbReference>
<keyword evidence="2" id="KW-0328">Glycosyltransferase</keyword>
<organism evidence="6">
    <name type="scientific">Physcomitrium patens</name>
    <name type="common">Spreading-leaved earth moss</name>
    <name type="synonym">Physcomitrella patens</name>
    <dbReference type="NCBI Taxonomy" id="3218"/>
    <lineage>
        <taxon>Eukaryota</taxon>
        <taxon>Viridiplantae</taxon>
        <taxon>Streptophyta</taxon>
        <taxon>Embryophyta</taxon>
        <taxon>Bryophyta</taxon>
        <taxon>Bryophytina</taxon>
        <taxon>Bryopsida</taxon>
        <taxon>Funariidae</taxon>
        <taxon>Funariales</taxon>
        <taxon>Funariaceae</taxon>
        <taxon>Physcomitrium</taxon>
    </lineage>
</organism>
<evidence type="ECO:0000256" key="4">
    <source>
        <dbReference type="ARBA" id="ARBA00023136"/>
    </source>
</evidence>
<keyword evidence="5" id="KW-0325">Glycoprotein</keyword>
<dbReference type="RefSeq" id="XP_024367109.1">
    <property type="nucleotide sequence ID" value="XM_024511341.2"/>
</dbReference>
<dbReference type="OMA" id="FRNVHMI"/>
<gene>
    <name evidence="7" type="primary">LOC112278169</name>
    <name evidence="6" type="ORF">PHYPA_030054</name>
</gene>
<dbReference type="EnsemblPlants" id="Pp3c26_670V3.3">
    <property type="protein sequence ID" value="Pp3c26_670V3.3"/>
    <property type="gene ID" value="Pp3c26_670"/>
</dbReference>
<reference evidence="6 8" key="1">
    <citation type="journal article" date="2008" name="Science">
        <title>The Physcomitrella genome reveals evolutionary insights into the conquest of land by plants.</title>
        <authorList>
            <person name="Rensing S."/>
            <person name="Lang D."/>
            <person name="Zimmer A."/>
            <person name="Terry A."/>
            <person name="Salamov A."/>
            <person name="Shapiro H."/>
            <person name="Nishiyama T."/>
            <person name="Perroud P.-F."/>
            <person name="Lindquist E."/>
            <person name="Kamisugi Y."/>
            <person name="Tanahashi T."/>
            <person name="Sakakibara K."/>
            <person name="Fujita T."/>
            <person name="Oishi K."/>
            <person name="Shin-I T."/>
            <person name="Kuroki Y."/>
            <person name="Toyoda A."/>
            <person name="Suzuki Y."/>
            <person name="Hashimoto A."/>
            <person name="Yamaguchi K."/>
            <person name="Sugano A."/>
            <person name="Kohara Y."/>
            <person name="Fujiyama A."/>
            <person name="Anterola A."/>
            <person name="Aoki S."/>
            <person name="Ashton N."/>
            <person name="Barbazuk W.B."/>
            <person name="Barker E."/>
            <person name="Bennetzen J."/>
            <person name="Bezanilla M."/>
            <person name="Blankenship R."/>
            <person name="Cho S.H."/>
            <person name="Dutcher S."/>
            <person name="Estelle M."/>
            <person name="Fawcett J.A."/>
            <person name="Gundlach H."/>
            <person name="Hanada K."/>
            <person name="Heyl A."/>
            <person name="Hicks K.A."/>
            <person name="Hugh J."/>
            <person name="Lohr M."/>
            <person name="Mayer K."/>
            <person name="Melkozernov A."/>
            <person name="Murata T."/>
            <person name="Nelson D."/>
            <person name="Pils B."/>
            <person name="Prigge M."/>
            <person name="Reiss B."/>
            <person name="Renner T."/>
            <person name="Rombauts S."/>
            <person name="Rushton P."/>
            <person name="Sanderfoot A."/>
            <person name="Schween G."/>
            <person name="Shiu S.-H."/>
            <person name="Stueber K."/>
            <person name="Theodoulou F.L."/>
            <person name="Tu H."/>
            <person name="Van de Peer Y."/>
            <person name="Verrier P.J."/>
            <person name="Waters E."/>
            <person name="Wood A."/>
            <person name="Yang L."/>
            <person name="Cove D."/>
            <person name="Cuming A."/>
            <person name="Hasebe M."/>
            <person name="Lucas S."/>
            <person name="Mishler D.B."/>
            <person name="Reski R."/>
            <person name="Grigoriev I."/>
            <person name="Quatrano R.S."/>
            <person name="Boore J.L."/>
        </authorList>
    </citation>
    <scope>NUCLEOTIDE SEQUENCE [LARGE SCALE GENOMIC DNA]</scope>
    <source>
        <strain evidence="7 8">cv. Gransden 2004</strain>
    </source>
</reference>
<evidence type="ECO:0000256" key="3">
    <source>
        <dbReference type="ARBA" id="ARBA00022679"/>
    </source>
</evidence>
<accession>A0A2K1IBD7</accession>
<evidence type="ECO:0000313" key="8">
    <source>
        <dbReference type="Proteomes" id="UP000006727"/>
    </source>
</evidence>
<dbReference type="Gramene" id="Pp3c26_670V3.1">
    <property type="protein sequence ID" value="Pp3c26_670V3.1"/>
    <property type="gene ID" value="Pp3c26_670"/>
</dbReference>
<sequence length="448" mass="50601">MFSCVHFPIRSRLSQTSQKARDGMKKLMQIPLLLAAVDRKGSSPLLASVILSIVLLLLATLHLGYCGYHSRIEASTVGCGKAQNVREIANEAQMTGLTPPPKLAYLILGAGGDGLRMQRMLQALYHPHNYYLLHLDRESSEDERKNLDRYVKHEQVFQEAGNVYMVAKPNLVTYKGSTMIAATLHGAAILLKKAKDWDWFINLSASDYPLLTQDDLLHVFSYLPKDLNFLEHTNDLGWKEEQRVKPIIIDPALYQNTKTDVYWVTEKRAVPTAFRLFTGSAWIALSRAFMEHTIMGWDNLPRTVLMYYANFVSSPEGYFHTVICNSEEFRNTTVNHDLHFIAWDTPPKQHPISLTVNFFEAMTTSGAPFARKFDKDDPVLNKIDAELLNRTRDGFSPGGWCVGSHNNPCSVRGDYSVLRPGPGARRLEDLIVQLLLPERFRSSQCAGV</sequence>
<evidence type="ECO:0000313" key="6">
    <source>
        <dbReference type="EMBL" id="PNR26574.1"/>
    </source>
</evidence>
<reference evidence="7" key="3">
    <citation type="submission" date="2020-12" db="UniProtKB">
        <authorList>
            <consortium name="EnsemblPlants"/>
        </authorList>
    </citation>
    <scope>IDENTIFICATION</scope>
</reference>
<dbReference type="InterPro" id="IPR003406">
    <property type="entry name" value="Glyco_trans_14"/>
</dbReference>
<evidence type="ECO:0000256" key="5">
    <source>
        <dbReference type="ARBA" id="ARBA00023180"/>
    </source>
</evidence>
<dbReference type="GO" id="GO:0015020">
    <property type="term" value="F:glucuronosyltransferase activity"/>
    <property type="evidence" value="ECO:0007669"/>
    <property type="project" value="InterPro"/>
</dbReference>
<dbReference type="InterPro" id="IPR044610">
    <property type="entry name" value="GLCAT14A/B/C"/>
</dbReference>
<evidence type="ECO:0000256" key="1">
    <source>
        <dbReference type="ARBA" id="ARBA00004606"/>
    </source>
</evidence>
<keyword evidence="3" id="KW-0808">Transferase</keyword>
<evidence type="ECO:0000313" key="7">
    <source>
        <dbReference type="EnsemblPlants" id="Pp3c26_670V3.1"/>
    </source>
</evidence>
<keyword evidence="4" id="KW-0472">Membrane</keyword>